<proteinExistence type="inferred from homology"/>
<feature type="compositionally biased region" description="Basic and acidic residues" evidence="4">
    <location>
        <begin position="172"/>
        <end position="186"/>
    </location>
</feature>
<name>A0AAD9U832_9ROSI</name>
<dbReference type="PROSITE" id="PS51774">
    <property type="entry name" value="NAB"/>
    <property type="match status" value="1"/>
</dbReference>
<evidence type="ECO:0000313" key="6">
    <source>
        <dbReference type="EMBL" id="KAK2649318.1"/>
    </source>
</evidence>
<gene>
    <name evidence="6" type="ORF">Ddye_016807</name>
</gene>
<evidence type="ECO:0000313" key="7">
    <source>
        <dbReference type="Proteomes" id="UP001280121"/>
    </source>
</evidence>
<feature type="region of interest" description="Disordered" evidence="4">
    <location>
        <begin position="82"/>
        <end position="133"/>
    </location>
</feature>
<accession>A0AAD9U832</accession>
<feature type="domain" description="NAB" evidence="5">
    <location>
        <begin position="1"/>
        <end position="51"/>
    </location>
</feature>
<evidence type="ECO:0000256" key="3">
    <source>
        <dbReference type="SAM" id="Coils"/>
    </source>
</evidence>
<keyword evidence="7" id="KW-1185">Reference proteome</keyword>
<dbReference type="InterPro" id="IPR051861">
    <property type="entry name" value="NET_actin-binding_domain"/>
</dbReference>
<dbReference type="Pfam" id="PF07765">
    <property type="entry name" value="KIP1"/>
    <property type="match status" value="1"/>
</dbReference>
<feature type="region of interest" description="Disordered" evidence="4">
    <location>
        <begin position="168"/>
        <end position="194"/>
    </location>
</feature>
<feature type="compositionally biased region" description="Acidic residues" evidence="4">
    <location>
        <begin position="109"/>
        <end position="133"/>
    </location>
</feature>
<evidence type="ECO:0000256" key="4">
    <source>
        <dbReference type="SAM" id="MobiDB-lite"/>
    </source>
</evidence>
<dbReference type="GO" id="GO:0003779">
    <property type="term" value="F:actin binding"/>
    <property type="evidence" value="ECO:0007669"/>
    <property type="project" value="InterPro"/>
</dbReference>
<dbReference type="EMBL" id="JANJYI010000005">
    <property type="protein sequence ID" value="KAK2649318.1"/>
    <property type="molecule type" value="Genomic_DNA"/>
</dbReference>
<reference evidence="6" key="1">
    <citation type="journal article" date="2023" name="Plant J.">
        <title>Genome sequences and population genomics provide insights into the demographic history, inbreeding, and mutation load of two 'living fossil' tree species of Dipteronia.</title>
        <authorList>
            <person name="Feng Y."/>
            <person name="Comes H.P."/>
            <person name="Chen J."/>
            <person name="Zhu S."/>
            <person name="Lu R."/>
            <person name="Zhang X."/>
            <person name="Li P."/>
            <person name="Qiu J."/>
            <person name="Olsen K.M."/>
            <person name="Qiu Y."/>
        </authorList>
    </citation>
    <scope>NUCLEOTIDE SEQUENCE</scope>
    <source>
        <strain evidence="6">KIB01</strain>
    </source>
</reference>
<sequence>MLKLIEEDADSFAQRAEMYYKKRPELISMVEDFYRAHRSLAERYDQVRSETGTRLLTTFGSPFKPKPQKLMNVMDQTYCSYSGTSDAEDYAESEVDDPEQEDEIHVENEIEVEDPELENEPEVDQEMKEDEVSEWENEILVGQELAEDSVSSEARDDEIMKLREEIEEVEDPEPKNEAEIGKKMKEEEDPGQEYEIQVDQELKEDSVSREVCDNEIMKLREDLERLREENLMLRNQLIEKDEEKREVIRQLSSALGLLKDENVKLRKYIARDSPKKQSPFQFSKLKAFFRGTT</sequence>
<dbReference type="PANTHER" id="PTHR32258:SF28">
    <property type="entry name" value="PROTEIN NETWORKED 3A-RELATED"/>
    <property type="match status" value="1"/>
</dbReference>
<organism evidence="6 7">
    <name type="scientific">Dipteronia dyeriana</name>
    <dbReference type="NCBI Taxonomy" id="168575"/>
    <lineage>
        <taxon>Eukaryota</taxon>
        <taxon>Viridiplantae</taxon>
        <taxon>Streptophyta</taxon>
        <taxon>Embryophyta</taxon>
        <taxon>Tracheophyta</taxon>
        <taxon>Spermatophyta</taxon>
        <taxon>Magnoliopsida</taxon>
        <taxon>eudicotyledons</taxon>
        <taxon>Gunneridae</taxon>
        <taxon>Pentapetalae</taxon>
        <taxon>rosids</taxon>
        <taxon>malvids</taxon>
        <taxon>Sapindales</taxon>
        <taxon>Sapindaceae</taxon>
        <taxon>Hippocastanoideae</taxon>
        <taxon>Acereae</taxon>
        <taxon>Dipteronia</taxon>
    </lineage>
</organism>
<dbReference type="InterPro" id="IPR011684">
    <property type="entry name" value="NAB"/>
</dbReference>
<evidence type="ECO:0000256" key="1">
    <source>
        <dbReference type="ARBA" id="ARBA00023054"/>
    </source>
</evidence>
<dbReference type="Proteomes" id="UP001280121">
    <property type="component" value="Unassembled WGS sequence"/>
</dbReference>
<dbReference type="GO" id="GO:0005774">
    <property type="term" value="C:vacuolar membrane"/>
    <property type="evidence" value="ECO:0007669"/>
    <property type="project" value="TreeGrafter"/>
</dbReference>
<feature type="coiled-coil region" evidence="3">
    <location>
        <begin position="209"/>
        <end position="246"/>
    </location>
</feature>
<protein>
    <recommendedName>
        <fullName evidence="5">NAB domain-containing protein</fullName>
    </recommendedName>
</protein>
<dbReference type="AlphaFoldDB" id="A0AAD9U832"/>
<comment type="similarity">
    <text evidence="2">Belongs to the NET family.</text>
</comment>
<keyword evidence="1 3" id="KW-0175">Coiled coil</keyword>
<comment type="caution">
    <text evidence="6">The sequence shown here is derived from an EMBL/GenBank/DDBJ whole genome shotgun (WGS) entry which is preliminary data.</text>
</comment>
<feature type="compositionally biased region" description="Acidic residues" evidence="4">
    <location>
        <begin position="86"/>
        <end position="102"/>
    </location>
</feature>
<evidence type="ECO:0000256" key="2">
    <source>
        <dbReference type="ARBA" id="ARBA00038006"/>
    </source>
</evidence>
<evidence type="ECO:0000259" key="5">
    <source>
        <dbReference type="PROSITE" id="PS51774"/>
    </source>
</evidence>
<dbReference type="PANTHER" id="PTHR32258">
    <property type="entry name" value="PROTEIN NETWORKED 4A"/>
    <property type="match status" value="1"/>
</dbReference>